<evidence type="ECO:0000256" key="13">
    <source>
        <dbReference type="ARBA" id="ARBA00023128"/>
    </source>
</evidence>
<evidence type="ECO:0000313" key="18">
    <source>
        <dbReference type="EMBL" id="SSX27880.1"/>
    </source>
</evidence>
<keyword evidence="10" id="KW-0862">Zinc</keyword>
<dbReference type="CDD" id="cd18718">
    <property type="entry name" value="PIN_PRORP"/>
    <property type="match status" value="1"/>
</dbReference>
<dbReference type="PANTHER" id="PTHR13547">
    <property type="match status" value="1"/>
</dbReference>
<evidence type="ECO:0000256" key="12">
    <source>
        <dbReference type="ARBA" id="ARBA00022946"/>
    </source>
</evidence>
<evidence type="ECO:0000256" key="14">
    <source>
        <dbReference type="ARBA" id="ARBA00044536"/>
    </source>
</evidence>
<dbReference type="GO" id="GO:0097745">
    <property type="term" value="P:mitochondrial tRNA 5'-end processing"/>
    <property type="evidence" value="ECO:0007669"/>
    <property type="project" value="TreeGrafter"/>
</dbReference>
<dbReference type="PANTHER" id="PTHR13547:SF1">
    <property type="entry name" value="MITOCHONDRIAL RIBONUCLEASE P CATALYTIC SUBUNIT"/>
    <property type="match status" value="1"/>
</dbReference>
<dbReference type="EMBL" id="UFQT01000897">
    <property type="protein sequence ID" value="SSX27880.1"/>
    <property type="molecule type" value="Genomic_DNA"/>
</dbReference>
<evidence type="ECO:0000256" key="5">
    <source>
        <dbReference type="ARBA" id="ARBA00012179"/>
    </source>
</evidence>
<comment type="cofactor">
    <cofactor evidence="2">
        <name>Mg(2+)</name>
        <dbReference type="ChEBI" id="CHEBI:18420"/>
    </cofactor>
</comment>
<evidence type="ECO:0000256" key="10">
    <source>
        <dbReference type="ARBA" id="ARBA00022833"/>
    </source>
</evidence>
<dbReference type="Pfam" id="PF16953">
    <property type="entry name" value="PRORP"/>
    <property type="match status" value="1"/>
</dbReference>
<keyword evidence="11" id="KW-0460">Magnesium</keyword>
<organism evidence="17">
    <name type="scientific">Culicoides sonorensis</name>
    <name type="common">Biting midge</name>
    <dbReference type="NCBI Taxonomy" id="179676"/>
    <lineage>
        <taxon>Eukaryota</taxon>
        <taxon>Metazoa</taxon>
        <taxon>Ecdysozoa</taxon>
        <taxon>Arthropoda</taxon>
        <taxon>Hexapoda</taxon>
        <taxon>Insecta</taxon>
        <taxon>Pterygota</taxon>
        <taxon>Neoptera</taxon>
        <taxon>Endopterygota</taxon>
        <taxon>Diptera</taxon>
        <taxon>Nematocera</taxon>
        <taxon>Chironomoidea</taxon>
        <taxon>Ceratopogonidae</taxon>
        <taxon>Ceratopogoninae</taxon>
        <taxon>Culicoides</taxon>
        <taxon>Monoculicoides</taxon>
    </lineage>
</organism>
<keyword evidence="6" id="KW-0819">tRNA processing</keyword>
<keyword evidence="12" id="KW-0809">Transit peptide</keyword>
<evidence type="ECO:0000256" key="4">
    <source>
        <dbReference type="ARBA" id="ARBA00007626"/>
    </source>
</evidence>
<evidence type="ECO:0000256" key="2">
    <source>
        <dbReference type="ARBA" id="ARBA00001946"/>
    </source>
</evidence>
<dbReference type="OMA" id="VKEPIRY"/>
<dbReference type="GO" id="GO:0030678">
    <property type="term" value="C:mitochondrial ribonuclease P complex"/>
    <property type="evidence" value="ECO:0007669"/>
    <property type="project" value="TreeGrafter"/>
</dbReference>
<evidence type="ECO:0000256" key="9">
    <source>
        <dbReference type="ARBA" id="ARBA00022801"/>
    </source>
</evidence>
<dbReference type="GO" id="GO:0046872">
    <property type="term" value="F:metal ion binding"/>
    <property type="evidence" value="ECO:0007669"/>
    <property type="project" value="UniProtKB-KW"/>
</dbReference>
<evidence type="ECO:0000256" key="7">
    <source>
        <dbReference type="ARBA" id="ARBA00022722"/>
    </source>
</evidence>
<dbReference type="EMBL" id="UFQS01000897">
    <property type="protein sequence ID" value="SSX07540.1"/>
    <property type="molecule type" value="Genomic_DNA"/>
</dbReference>
<dbReference type="Gene3D" id="1.25.40.10">
    <property type="entry name" value="Tetratricopeptide repeat domain"/>
    <property type="match status" value="1"/>
</dbReference>
<dbReference type="GO" id="GO:0004526">
    <property type="term" value="F:ribonuclease P activity"/>
    <property type="evidence" value="ECO:0007669"/>
    <property type="project" value="UniProtKB-EC"/>
</dbReference>
<dbReference type="Gene3D" id="3.40.50.11980">
    <property type="match status" value="1"/>
</dbReference>
<evidence type="ECO:0000256" key="1">
    <source>
        <dbReference type="ARBA" id="ARBA00000928"/>
    </source>
</evidence>
<proteinExistence type="inferred from homology"/>
<evidence type="ECO:0000256" key="11">
    <source>
        <dbReference type="ARBA" id="ARBA00022842"/>
    </source>
</evidence>
<evidence type="ECO:0000256" key="3">
    <source>
        <dbReference type="ARBA" id="ARBA00004173"/>
    </source>
</evidence>
<feature type="domain" description="PRORP" evidence="16">
    <location>
        <begin position="280"/>
        <end position="518"/>
    </location>
</feature>
<dbReference type="AlphaFoldDB" id="A0A336L2T1"/>
<name>A0A336L2T1_CULSO</name>
<keyword evidence="13" id="KW-0496">Mitochondrion</keyword>
<sequence>MNQIFRILTRPLLNRRITQQISNLSKYSRQSTIFLSENQKSILDDARSNGTNNEYWSSLKHHFIETNRHITPVNIDGLIFNYLLEKKDVDTAKSYIQYLEDSGTKVNPFIKGILLRIYFSAKMAGKYELKQDDIDKILSIYKDLKENYGTFDCTTCENLILGLSLTPKWKDGLVLLEESKLTGSVGRIAYSALITAAFKYDDPATTLSLANQIVQNGLNPVVQVYESWIDWCMTKEEFSTNIETLFHFLEEAEIVMPVEAVTKLIQRLKEMGYEAKEVKISKKGKCNGCKKNLVTTVLSKSEFDQLQKLFLSKVLIRDNIFLKTDPQELDNYLKFIEMNAPYDCVIDGLNVAYSAGVNKSPKTYATILLNVTAYLSKFNKRILILGRKHMRTWPKQQMKQIQEIADVFYTNDISHDDPYLLYATLYSGPKATFCSRDLMRGHAFLLGTGLKGVFQKWRQQHQYKLVWANNSQDVLINSPCLYKATAHKIDNVWHIPFVEDQAASLEAHLSNEEKKWLCIEL</sequence>
<dbReference type="InterPro" id="IPR011990">
    <property type="entry name" value="TPR-like_helical_dom_sf"/>
</dbReference>
<accession>A0A336L2T1</accession>
<comment type="subcellular location">
    <subcellularLocation>
        <location evidence="3">Mitochondrion</location>
    </subcellularLocation>
</comment>
<comment type="similarity">
    <text evidence="4">Belongs to the PPR family. P subfamily.</text>
</comment>
<comment type="catalytic activity">
    <reaction evidence="1">
        <text>Endonucleolytic cleavage of RNA, removing 5'-extranucleotides from tRNA precursor.</text>
        <dbReference type="EC" id="3.1.26.5"/>
    </reaction>
</comment>
<dbReference type="InterPro" id="IPR033495">
    <property type="entry name" value="MRPP3_PIN_dom"/>
</dbReference>
<evidence type="ECO:0000259" key="16">
    <source>
        <dbReference type="Pfam" id="PF16953"/>
    </source>
</evidence>
<keyword evidence="7" id="KW-0540">Nuclease</keyword>
<protein>
    <recommendedName>
        <fullName evidence="14">Mitochondrial ribonuclease P catalytic subunit</fullName>
        <ecNumber evidence="5">3.1.26.5</ecNumber>
    </recommendedName>
    <alternativeName>
        <fullName evidence="15">Mitochondrial ribonuclease P protein 3</fullName>
    </alternativeName>
</protein>
<keyword evidence="8" id="KW-0479">Metal-binding</keyword>
<keyword evidence="9" id="KW-0378">Hydrolase</keyword>
<reference evidence="17" key="1">
    <citation type="submission" date="2018-04" db="EMBL/GenBank/DDBJ databases">
        <authorList>
            <person name="Go L.Y."/>
            <person name="Mitchell J.A."/>
        </authorList>
    </citation>
    <scope>NUCLEOTIDE SEQUENCE</scope>
    <source>
        <tissue evidence="17">Whole organism</tissue>
    </source>
</reference>
<gene>
    <name evidence="17" type="primary">CSON014918</name>
</gene>
<dbReference type="GO" id="GO:0001682">
    <property type="term" value="P:tRNA 5'-leader removal"/>
    <property type="evidence" value="ECO:0007669"/>
    <property type="project" value="TreeGrafter"/>
</dbReference>
<dbReference type="VEuPathDB" id="VectorBase:CSON014918"/>
<evidence type="ECO:0000256" key="8">
    <source>
        <dbReference type="ARBA" id="ARBA00022723"/>
    </source>
</evidence>
<reference evidence="18" key="2">
    <citation type="submission" date="2018-07" db="EMBL/GenBank/DDBJ databases">
        <authorList>
            <person name="Quirk P.G."/>
            <person name="Krulwich T.A."/>
        </authorList>
    </citation>
    <scope>NUCLEOTIDE SEQUENCE</scope>
</reference>
<dbReference type="InterPro" id="IPR031595">
    <property type="entry name" value="PRORP_C"/>
</dbReference>
<evidence type="ECO:0000313" key="17">
    <source>
        <dbReference type="EMBL" id="SSX07540.1"/>
    </source>
</evidence>
<evidence type="ECO:0000256" key="15">
    <source>
        <dbReference type="ARBA" id="ARBA00044559"/>
    </source>
</evidence>
<dbReference type="EC" id="3.1.26.5" evidence="5"/>
<evidence type="ECO:0000256" key="6">
    <source>
        <dbReference type="ARBA" id="ARBA00022694"/>
    </source>
</evidence>